<evidence type="ECO:0000313" key="1">
    <source>
        <dbReference type="EMBL" id="PNP43521.1"/>
    </source>
</evidence>
<comment type="caution">
    <text evidence="1">The sequence shown here is derived from an EMBL/GenBank/DDBJ whole genome shotgun (WGS) entry which is preliminary data.</text>
</comment>
<protein>
    <submittedName>
        <fullName evidence="1">Uncharacterized protein</fullName>
    </submittedName>
</protein>
<proteinExistence type="predicted"/>
<reference evidence="1 2" key="1">
    <citation type="submission" date="2017-02" db="EMBL/GenBank/DDBJ databases">
        <title>Genomes of Trichoderma spp. with biocontrol activity.</title>
        <authorList>
            <person name="Gardiner D."/>
            <person name="Kazan K."/>
            <person name="Vos C."/>
            <person name="Harvey P."/>
        </authorList>
    </citation>
    <scope>NUCLEOTIDE SEQUENCE [LARGE SCALE GENOMIC DNA]</scope>
    <source>
        <strain evidence="1 2">A5MH</strain>
    </source>
</reference>
<evidence type="ECO:0000313" key="2">
    <source>
        <dbReference type="Proteomes" id="UP000236546"/>
    </source>
</evidence>
<name>A0A2K0TDB7_9HYPO</name>
<dbReference type="AlphaFoldDB" id="A0A2K0TDB7"/>
<sequence>MDLMLGVSRSGWYVVPSLVTTISPSANNRSPIREKNVAY</sequence>
<gene>
    <name evidence="1" type="ORF">TGAMA5MH_04493</name>
</gene>
<organism evidence="1 2">
    <name type="scientific">Trichoderma gamsii</name>
    <dbReference type="NCBI Taxonomy" id="398673"/>
    <lineage>
        <taxon>Eukaryota</taxon>
        <taxon>Fungi</taxon>
        <taxon>Dikarya</taxon>
        <taxon>Ascomycota</taxon>
        <taxon>Pezizomycotina</taxon>
        <taxon>Sordariomycetes</taxon>
        <taxon>Hypocreomycetidae</taxon>
        <taxon>Hypocreales</taxon>
        <taxon>Hypocreaceae</taxon>
        <taxon>Trichoderma</taxon>
    </lineage>
</organism>
<accession>A0A2K0TDB7</accession>
<dbReference type="Proteomes" id="UP000236546">
    <property type="component" value="Unassembled WGS sequence"/>
</dbReference>
<dbReference type="EMBL" id="MTYH01000037">
    <property type="protein sequence ID" value="PNP43521.1"/>
    <property type="molecule type" value="Genomic_DNA"/>
</dbReference>